<evidence type="ECO:0000313" key="3">
    <source>
        <dbReference type="Proteomes" id="UP001233999"/>
    </source>
</evidence>
<dbReference type="InterPro" id="IPR013783">
    <property type="entry name" value="Ig-like_fold"/>
</dbReference>
<dbReference type="Gene3D" id="2.60.40.10">
    <property type="entry name" value="Immunoglobulins"/>
    <property type="match status" value="1"/>
</dbReference>
<feature type="transmembrane region" description="Helical" evidence="1">
    <location>
        <begin position="54"/>
        <end position="71"/>
    </location>
</feature>
<feature type="transmembrane region" description="Helical" evidence="1">
    <location>
        <begin position="21"/>
        <end position="42"/>
    </location>
</feature>
<name>A0AAD7ZJJ0_DIPPU</name>
<keyword evidence="1" id="KW-0812">Transmembrane</keyword>
<organism evidence="2 3">
    <name type="scientific">Diploptera punctata</name>
    <name type="common">Pacific beetle cockroach</name>
    <dbReference type="NCBI Taxonomy" id="6984"/>
    <lineage>
        <taxon>Eukaryota</taxon>
        <taxon>Metazoa</taxon>
        <taxon>Ecdysozoa</taxon>
        <taxon>Arthropoda</taxon>
        <taxon>Hexapoda</taxon>
        <taxon>Insecta</taxon>
        <taxon>Pterygota</taxon>
        <taxon>Neoptera</taxon>
        <taxon>Polyneoptera</taxon>
        <taxon>Dictyoptera</taxon>
        <taxon>Blattodea</taxon>
        <taxon>Blaberoidea</taxon>
        <taxon>Blaberidae</taxon>
        <taxon>Diplopterinae</taxon>
        <taxon>Diploptera</taxon>
    </lineage>
</organism>
<comment type="caution">
    <text evidence="2">The sequence shown here is derived from an EMBL/GenBank/DDBJ whole genome shotgun (WGS) entry which is preliminary data.</text>
</comment>
<dbReference type="Proteomes" id="UP001233999">
    <property type="component" value="Unassembled WGS sequence"/>
</dbReference>
<evidence type="ECO:0000313" key="2">
    <source>
        <dbReference type="EMBL" id="KAJ9581505.1"/>
    </source>
</evidence>
<accession>A0AAD7ZJJ0</accession>
<evidence type="ECO:0000256" key="1">
    <source>
        <dbReference type="SAM" id="Phobius"/>
    </source>
</evidence>
<dbReference type="EMBL" id="JASPKZ010007908">
    <property type="protein sequence ID" value="KAJ9581505.1"/>
    <property type="molecule type" value="Genomic_DNA"/>
</dbReference>
<protein>
    <submittedName>
        <fullName evidence="2">Uncharacterized protein</fullName>
    </submittedName>
</protein>
<keyword evidence="3" id="KW-1185">Reference proteome</keyword>
<dbReference type="AlphaFoldDB" id="A0AAD7ZJJ0"/>
<reference evidence="2" key="1">
    <citation type="journal article" date="2023" name="IScience">
        <title>Live-bearing cockroach genome reveals convergent evolutionary mechanisms linked to viviparity in insects and beyond.</title>
        <authorList>
            <person name="Fouks B."/>
            <person name="Harrison M.C."/>
            <person name="Mikhailova A.A."/>
            <person name="Marchal E."/>
            <person name="English S."/>
            <person name="Carruthers M."/>
            <person name="Jennings E.C."/>
            <person name="Chiamaka E.L."/>
            <person name="Frigard R.A."/>
            <person name="Pippel M."/>
            <person name="Attardo G.M."/>
            <person name="Benoit J.B."/>
            <person name="Bornberg-Bauer E."/>
            <person name="Tobe S.S."/>
        </authorList>
    </citation>
    <scope>NUCLEOTIDE SEQUENCE</scope>
    <source>
        <strain evidence="2">Stay&amp;Tobe</strain>
    </source>
</reference>
<reference evidence="2" key="2">
    <citation type="submission" date="2023-05" db="EMBL/GenBank/DDBJ databases">
        <authorList>
            <person name="Fouks B."/>
        </authorList>
    </citation>
    <scope>NUCLEOTIDE SEQUENCE</scope>
    <source>
        <strain evidence="2">Stay&amp;Tobe</strain>
        <tissue evidence="2">Testes</tissue>
    </source>
</reference>
<keyword evidence="1" id="KW-0472">Membrane</keyword>
<sequence length="79" mass="8939">MLSDGTRVNDIPGMRKILHNGTLVFLPAVYLCVASNSVGMIVSRKVHVRAGECISHVYIFIALFYLVCYEARDIYYLKI</sequence>
<gene>
    <name evidence="2" type="ORF">L9F63_023319</name>
</gene>
<keyword evidence="1" id="KW-1133">Transmembrane helix</keyword>
<proteinExistence type="predicted"/>